<dbReference type="AlphaFoldDB" id="A0A9X1RVL7"/>
<dbReference type="PANTHER" id="PTHR12677:SF59">
    <property type="entry name" value="GOLGI APPARATUS MEMBRANE PROTEIN TVP38-RELATED"/>
    <property type="match status" value="1"/>
</dbReference>
<sequence>MDSVVLEEKNIKQSKLPLYLSLIIVALIVVAYFFIPSAQNFMDEAWSVLTSGDNQKIQQWFKGFGWIAPLLLILAMVAQMFLIVIPTIALMVVSILAYGPIWGSIIVLIAVFTASTVGYSIGRYFGPGMVEKIIGHKSEKKVADFLETYGFWAIFITRLNPFLSNDAISFVAGILKMSYRKFITATITGIAPLTIFIAILGKSTQGLKTGLLWGSIVSLVLFGAYIYWDKKIRN</sequence>
<evidence type="ECO:0000256" key="3">
    <source>
        <dbReference type="ARBA" id="ARBA00022692"/>
    </source>
</evidence>
<evidence type="ECO:0000256" key="5">
    <source>
        <dbReference type="ARBA" id="ARBA00023136"/>
    </source>
</evidence>
<dbReference type="PANTHER" id="PTHR12677">
    <property type="entry name" value="GOLGI APPARATUS MEMBRANE PROTEIN TVP38-RELATED"/>
    <property type="match status" value="1"/>
</dbReference>
<dbReference type="InterPro" id="IPR032816">
    <property type="entry name" value="VTT_dom"/>
</dbReference>
<protein>
    <recommendedName>
        <fullName evidence="6">TVP38/TMEM64 family membrane protein</fullName>
    </recommendedName>
</protein>
<feature type="transmembrane region" description="Helical" evidence="6">
    <location>
        <begin position="101"/>
        <end position="122"/>
    </location>
</feature>
<dbReference type="Proteomes" id="UP001139414">
    <property type="component" value="Unassembled WGS sequence"/>
</dbReference>
<keyword evidence="4 6" id="KW-1133">Transmembrane helix</keyword>
<dbReference type="InterPro" id="IPR015414">
    <property type="entry name" value="TMEM64"/>
</dbReference>
<comment type="caution">
    <text evidence="8">The sequence shown here is derived from an EMBL/GenBank/DDBJ whole genome shotgun (WGS) entry which is preliminary data.</text>
</comment>
<evidence type="ECO:0000259" key="7">
    <source>
        <dbReference type="Pfam" id="PF09335"/>
    </source>
</evidence>
<evidence type="ECO:0000256" key="2">
    <source>
        <dbReference type="ARBA" id="ARBA00022475"/>
    </source>
</evidence>
<dbReference type="RefSeq" id="WP_229337168.1">
    <property type="nucleotide sequence ID" value="NZ_JAJBZG010000001.1"/>
</dbReference>
<gene>
    <name evidence="8" type="ORF">LGQ90_00855</name>
</gene>
<keyword evidence="2 6" id="KW-1003">Cell membrane</keyword>
<keyword evidence="9" id="KW-1185">Reference proteome</keyword>
<proteinExistence type="inferred from homology"/>
<feature type="transmembrane region" description="Helical" evidence="6">
    <location>
        <begin position="16"/>
        <end position="35"/>
    </location>
</feature>
<dbReference type="EMBL" id="JAJBZG010000001">
    <property type="protein sequence ID" value="MCB7479797.1"/>
    <property type="molecule type" value="Genomic_DNA"/>
</dbReference>
<evidence type="ECO:0000256" key="6">
    <source>
        <dbReference type="RuleBase" id="RU366058"/>
    </source>
</evidence>
<dbReference type="Pfam" id="PF09335">
    <property type="entry name" value="VTT_dom"/>
    <property type="match status" value="1"/>
</dbReference>
<comment type="similarity">
    <text evidence="6">Belongs to the TVP38/TMEM64 family.</text>
</comment>
<evidence type="ECO:0000313" key="9">
    <source>
        <dbReference type="Proteomes" id="UP001139414"/>
    </source>
</evidence>
<organism evidence="8 9">
    <name type="scientific">Christiangramia sediminis</name>
    <dbReference type="NCBI Taxonomy" id="2881336"/>
    <lineage>
        <taxon>Bacteria</taxon>
        <taxon>Pseudomonadati</taxon>
        <taxon>Bacteroidota</taxon>
        <taxon>Flavobacteriia</taxon>
        <taxon>Flavobacteriales</taxon>
        <taxon>Flavobacteriaceae</taxon>
        <taxon>Christiangramia</taxon>
    </lineage>
</organism>
<comment type="subcellular location">
    <subcellularLocation>
        <location evidence="1 6">Cell membrane</location>
        <topology evidence="1 6">Multi-pass membrane protein</topology>
    </subcellularLocation>
</comment>
<feature type="transmembrane region" description="Helical" evidence="6">
    <location>
        <begin position="66"/>
        <end position="95"/>
    </location>
</feature>
<feature type="domain" description="VTT" evidence="7">
    <location>
        <begin position="85"/>
        <end position="202"/>
    </location>
</feature>
<keyword evidence="3 6" id="KW-0812">Transmembrane</keyword>
<evidence type="ECO:0000256" key="4">
    <source>
        <dbReference type="ARBA" id="ARBA00022989"/>
    </source>
</evidence>
<feature type="transmembrane region" description="Helical" evidence="6">
    <location>
        <begin position="211"/>
        <end position="228"/>
    </location>
</feature>
<evidence type="ECO:0000313" key="8">
    <source>
        <dbReference type="EMBL" id="MCB7479797.1"/>
    </source>
</evidence>
<keyword evidence="5 6" id="KW-0472">Membrane</keyword>
<evidence type="ECO:0000256" key="1">
    <source>
        <dbReference type="ARBA" id="ARBA00004651"/>
    </source>
</evidence>
<feature type="transmembrane region" description="Helical" evidence="6">
    <location>
        <begin position="182"/>
        <end position="199"/>
    </location>
</feature>
<accession>A0A9X1RVL7</accession>
<dbReference type="GO" id="GO:0005886">
    <property type="term" value="C:plasma membrane"/>
    <property type="evidence" value="ECO:0007669"/>
    <property type="project" value="UniProtKB-SubCell"/>
</dbReference>
<reference evidence="8" key="1">
    <citation type="submission" date="2021-10" db="EMBL/GenBank/DDBJ databases">
        <title>Gramella sp. ASW11-100T, isolated from marine sediment.</title>
        <authorList>
            <person name="Xia C."/>
        </authorList>
    </citation>
    <scope>NUCLEOTIDE SEQUENCE</scope>
    <source>
        <strain evidence="8">ASW11-100</strain>
    </source>
</reference>
<name>A0A9X1RVL7_9FLAO</name>